<dbReference type="PANTHER" id="PTHR38479:SF2">
    <property type="entry name" value="WINGED HELIX DNA-BINDING DOMAIN-CONTAINING PROTEIN"/>
    <property type="match status" value="1"/>
</dbReference>
<gene>
    <name evidence="1" type="ORF">FB471_4030</name>
</gene>
<keyword evidence="1" id="KW-0238">DNA-binding</keyword>
<dbReference type="EMBL" id="VFML01000001">
    <property type="protein sequence ID" value="TQJ04247.1"/>
    <property type="molecule type" value="Genomic_DNA"/>
</dbReference>
<dbReference type="AlphaFoldDB" id="A0A542DME3"/>
<comment type="caution">
    <text evidence="1">The sequence shown here is derived from an EMBL/GenBank/DDBJ whole genome shotgun (WGS) entry which is preliminary data.</text>
</comment>
<accession>A0A542DME3</accession>
<sequence length="374" mass="41599">MSTDELSLRALNRALLARQLLLRRERRGALEVIEHLVGMQAQSPAPPCYGLWSRISGFDPAEVNTLLTERKVVRTTVMRGTIHLVSADDCLALRPLLQPVLERMMRSSDWGSAVTGLDPAALAEVGRTVLTRHPSTPAELGARLREHWPERDGRAMANAVQVLTPLVQLPPRGLWGSSGRPVNTTVEAWLGRSTDDRPDIERMILRYLGAFGPASVRDIQAWCGLTRLGEVVDRLRPRLREFTGPDGTRLWDLPEAPRPDPATPAPARLLAPFDNALLAHADRGRIISDPDRARVFTRNGLVRGTVLVDGFVCGRWNTSTSRGTATLEIEQFRKVSKKDTTALEREGRKLLAMTAPRAEELRIHWHHPNGSEPK</sequence>
<keyword evidence="2" id="KW-1185">Reference proteome</keyword>
<dbReference type="OrthoDB" id="9148135at2"/>
<evidence type="ECO:0000313" key="2">
    <source>
        <dbReference type="Proteomes" id="UP000320876"/>
    </source>
</evidence>
<dbReference type="Proteomes" id="UP000320876">
    <property type="component" value="Unassembled WGS sequence"/>
</dbReference>
<name>A0A542DME3_AMYCI</name>
<dbReference type="RefSeq" id="WP_141999948.1">
    <property type="nucleotide sequence ID" value="NZ_VFML01000001.1"/>
</dbReference>
<evidence type="ECO:0000313" key="1">
    <source>
        <dbReference type="EMBL" id="TQJ04247.1"/>
    </source>
</evidence>
<dbReference type="InterPro" id="IPR009351">
    <property type="entry name" value="AlkZ-like"/>
</dbReference>
<dbReference type="PANTHER" id="PTHR38479">
    <property type="entry name" value="LMO0824 PROTEIN"/>
    <property type="match status" value="1"/>
</dbReference>
<protein>
    <submittedName>
        <fullName evidence="1">Winged helix DNA-binding protein</fullName>
    </submittedName>
</protein>
<dbReference type="GO" id="GO:0003677">
    <property type="term" value="F:DNA binding"/>
    <property type="evidence" value="ECO:0007669"/>
    <property type="project" value="UniProtKB-KW"/>
</dbReference>
<reference evidence="1 2" key="1">
    <citation type="submission" date="2019-06" db="EMBL/GenBank/DDBJ databases">
        <title>Sequencing the genomes of 1000 actinobacteria strains.</title>
        <authorList>
            <person name="Klenk H.-P."/>
        </authorList>
    </citation>
    <scope>NUCLEOTIDE SEQUENCE [LARGE SCALE GENOMIC DNA]</scope>
    <source>
        <strain evidence="1 2">DSM 45679</strain>
    </source>
</reference>
<dbReference type="Pfam" id="PF06224">
    <property type="entry name" value="AlkZ-like"/>
    <property type="match status" value="1"/>
</dbReference>
<proteinExistence type="predicted"/>
<organism evidence="1 2">
    <name type="scientific">Amycolatopsis cihanbeyliensis</name>
    <dbReference type="NCBI Taxonomy" id="1128664"/>
    <lineage>
        <taxon>Bacteria</taxon>
        <taxon>Bacillati</taxon>
        <taxon>Actinomycetota</taxon>
        <taxon>Actinomycetes</taxon>
        <taxon>Pseudonocardiales</taxon>
        <taxon>Pseudonocardiaceae</taxon>
        <taxon>Amycolatopsis</taxon>
    </lineage>
</organism>